<dbReference type="InterPro" id="IPR046328">
    <property type="entry name" value="ETS_fam"/>
</dbReference>
<feature type="region of interest" description="Disordered" evidence="4">
    <location>
        <begin position="178"/>
        <end position="199"/>
    </location>
</feature>
<proteinExistence type="inferred from homology"/>
<keyword evidence="2 3" id="KW-0238">DNA-binding</keyword>
<reference evidence="6" key="2">
    <citation type="submission" date="2020-11" db="EMBL/GenBank/DDBJ databases">
        <authorList>
            <person name="McCartney M.A."/>
            <person name="Auch B."/>
            <person name="Kono T."/>
            <person name="Mallez S."/>
            <person name="Becker A."/>
            <person name="Gohl D.M."/>
            <person name="Silverstein K.A.T."/>
            <person name="Koren S."/>
            <person name="Bechman K.B."/>
            <person name="Herman A."/>
            <person name="Abrahante J.E."/>
            <person name="Garbe J."/>
        </authorList>
    </citation>
    <scope>NUCLEOTIDE SEQUENCE</scope>
    <source>
        <strain evidence="6">Duluth1</strain>
        <tissue evidence="6">Whole animal</tissue>
    </source>
</reference>
<keyword evidence="7" id="KW-1185">Reference proteome</keyword>
<dbReference type="SMART" id="SM00413">
    <property type="entry name" value="ETS"/>
    <property type="match status" value="1"/>
</dbReference>
<protein>
    <recommendedName>
        <fullName evidence="5">ETS domain-containing protein</fullName>
    </recommendedName>
</protein>
<evidence type="ECO:0000256" key="2">
    <source>
        <dbReference type="ARBA" id="ARBA00023125"/>
    </source>
</evidence>
<feature type="compositionally biased region" description="Polar residues" evidence="4">
    <location>
        <begin position="178"/>
        <end position="188"/>
    </location>
</feature>
<keyword evidence="3" id="KW-0539">Nucleus</keyword>
<dbReference type="InterPro" id="IPR000418">
    <property type="entry name" value="Ets_dom"/>
</dbReference>
<dbReference type="AlphaFoldDB" id="A0A9D4CLK9"/>
<evidence type="ECO:0000256" key="1">
    <source>
        <dbReference type="ARBA" id="ARBA00005562"/>
    </source>
</evidence>
<dbReference type="SUPFAM" id="SSF46785">
    <property type="entry name" value="Winged helix' DNA-binding domain"/>
    <property type="match status" value="1"/>
</dbReference>
<evidence type="ECO:0000256" key="4">
    <source>
        <dbReference type="SAM" id="MobiDB-lite"/>
    </source>
</evidence>
<evidence type="ECO:0000256" key="3">
    <source>
        <dbReference type="RuleBase" id="RU004019"/>
    </source>
</evidence>
<dbReference type="PRINTS" id="PR00454">
    <property type="entry name" value="ETSDOMAIN"/>
</dbReference>
<dbReference type="PROSITE" id="PS50061">
    <property type="entry name" value="ETS_DOMAIN_3"/>
    <property type="match status" value="1"/>
</dbReference>
<evidence type="ECO:0000259" key="5">
    <source>
        <dbReference type="PROSITE" id="PS50061"/>
    </source>
</evidence>
<dbReference type="InterPro" id="IPR036390">
    <property type="entry name" value="WH_DNA-bd_sf"/>
</dbReference>
<dbReference type="GO" id="GO:0043565">
    <property type="term" value="F:sequence-specific DNA binding"/>
    <property type="evidence" value="ECO:0007669"/>
    <property type="project" value="InterPro"/>
</dbReference>
<dbReference type="GO" id="GO:0030154">
    <property type="term" value="P:cell differentiation"/>
    <property type="evidence" value="ECO:0007669"/>
    <property type="project" value="TreeGrafter"/>
</dbReference>
<dbReference type="Proteomes" id="UP000828390">
    <property type="component" value="Unassembled WGS sequence"/>
</dbReference>
<sequence length="393" mass="44328">MPEHRMEAGNPPFDEVLEMEDELRVTGHSPQSDVNEDYPLSHGWVPSHQQYSKGLHPLGDPIGLSDDSRSSSDLTEMKTASPATALAAVTYETGSHSLTSHSPQAYHHTGIINSPIAIHPACSPVPPLGCNDNNSNAPVDCQTMYYSSYDNAPTSVCPQNQPYEYPYYITGTGFYQGSPDSSTGSYPDNSPPGYDSEDSVELPNMATTCMQSPHPHIYSQFNTGSLVYNNIPCMDKLDSDKSPNKRGRPCTFLKRSHQKHAALSKMSYMDSTPDDDLGGSYNQNQRCKRGAKNILLWKFLLEELRNSGVRSAHIKWENEQEGTFKFVDTTECSRRWGQMKKKADMNFEKLSRGIRHYYRDGLMSRKDGIRLVYKFNWEHVPLKYRPTGQVRYM</sequence>
<dbReference type="PANTHER" id="PTHR11849">
    <property type="entry name" value="ETS"/>
    <property type="match status" value="1"/>
</dbReference>
<dbReference type="GO" id="GO:0005634">
    <property type="term" value="C:nucleus"/>
    <property type="evidence" value="ECO:0007669"/>
    <property type="project" value="UniProtKB-SubCell"/>
</dbReference>
<organism evidence="6 7">
    <name type="scientific">Dreissena polymorpha</name>
    <name type="common">Zebra mussel</name>
    <name type="synonym">Mytilus polymorpha</name>
    <dbReference type="NCBI Taxonomy" id="45954"/>
    <lineage>
        <taxon>Eukaryota</taxon>
        <taxon>Metazoa</taxon>
        <taxon>Spiralia</taxon>
        <taxon>Lophotrochozoa</taxon>
        <taxon>Mollusca</taxon>
        <taxon>Bivalvia</taxon>
        <taxon>Autobranchia</taxon>
        <taxon>Heteroconchia</taxon>
        <taxon>Euheterodonta</taxon>
        <taxon>Imparidentia</taxon>
        <taxon>Neoheterodontei</taxon>
        <taxon>Myida</taxon>
        <taxon>Dreissenoidea</taxon>
        <taxon>Dreissenidae</taxon>
        <taxon>Dreissena</taxon>
    </lineage>
</organism>
<feature type="region of interest" description="Disordered" evidence="4">
    <location>
        <begin position="1"/>
        <end position="75"/>
    </location>
</feature>
<evidence type="ECO:0000313" key="7">
    <source>
        <dbReference type="Proteomes" id="UP000828390"/>
    </source>
</evidence>
<feature type="domain" description="ETS" evidence="5">
    <location>
        <begin position="294"/>
        <end position="376"/>
    </location>
</feature>
<name>A0A9D4CLK9_DREPO</name>
<gene>
    <name evidence="6" type="ORF">DPMN_053562</name>
</gene>
<dbReference type="EMBL" id="JAIWYP010000012">
    <property type="protein sequence ID" value="KAH3727623.1"/>
    <property type="molecule type" value="Genomic_DNA"/>
</dbReference>
<accession>A0A9D4CLK9</accession>
<evidence type="ECO:0000313" key="6">
    <source>
        <dbReference type="EMBL" id="KAH3727623.1"/>
    </source>
</evidence>
<dbReference type="GO" id="GO:0000981">
    <property type="term" value="F:DNA-binding transcription factor activity, RNA polymerase II-specific"/>
    <property type="evidence" value="ECO:0007669"/>
    <property type="project" value="TreeGrafter"/>
</dbReference>
<comment type="subcellular location">
    <subcellularLocation>
        <location evidence="3">Nucleus</location>
    </subcellularLocation>
</comment>
<comment type="caution">
    <text evidence="6">The sequence shown here is derived from an EMBL/GenBank/DDBJ whole genome shotgun (WGS) entry which is preliminary data.</text>
</comment>
<reference evidence="6" key="1">
    <citation type="journal article" date="2019" name="bioRxiv">
        <title>The Genome of the Zebra Mussel, Dreissena polymorpha: A Resource for Invasive Species Research.</title>
        <authorList>
            <person name="McCartney M.A."/>
            <person name="Auch B."/>
            <person name="Kono T."/>
            <person name="Mallez S."/>
            <person name="Zhang Y."/>
            <person name="Obille A."/>
            <person name="Becker A."/>
            <person name="Abrahante J.E."/>
            <person name="Garbe J."/>
            <person name="Badalamenti J.P."/>
            <person name="Herman A."/>
            <person name="Mangelson H."/>
            <person name="Liachko I."/>
            <person name="Sullivan S."/>
            <person name="Sone E.D."/>
            <person name="Koren S."/>
            <person name="Silverstein K.A.T."/>
            <person name="Beckman K.B."/>
            <person name="Gohl D.M."/>
        </authorList>
    </citation>
    <scope>NUCLEOTIDE SEQUENCE</scope>
    <source>
        <strain evidence="6">Duluth1</strain>
        <tissue evidence="6">Whole animal</tissue>
    </source>
</reference>
<dbReference type="Pfam" id="PF00178">
    <property type="entry name" value="Ets"/>
    <property type="match status" value="1"/>
</dbReference>
<dbReference type="OrthoDB" id="5961210at2759"/>
<dbReference type="InterPro" id="IPR036388">
    <property type="entry name" value="WH-like_DNA-bd_sf"/>
</dbReference>
<dbReference type="Gene3D" id="1.10.10.10">
    <property type="entry name" value="Winged helix-like DNA-binding domain superfamily/Winged helix DNA-binding domain"/>
    <property type="match status" value="1"/>
</dbReference>
<comment type="similarity">
    <text evidence="1 3">Belongs to the ETS family.</text>
</comment>